<proteinExistence type="inferred from homology"/>
<feature type="binding site" evidence="14">
    <location>
        <begin position="32"/>
        <end position="39"/>
    </location>
    <ligand>
        <name>ATP</name>
        <dbReference type="ChEBI" id="CHEBI:30616"/>
    </ligand>
</feature>
<organism evidence="17 18">
    <name type="scientific">Candidatus Neomicrothrix subdominans</name>
    <dbReference type="NCBI Taxonomy" id="2954438"/>
    <lineage>
        <taxon>Bacteria</taxon>
        <taxon>Bacillati</taxon>
        <taxon>Actinomycetota</taxon>
        <taxon>Acidimicrobiia</taxon>
        <taxon>Acidimicrobiales</taxon>
        <taxon>Microthrixaceae</taxon>
        <taxon>Candidatus Neomicrothrix</taxon>
    </lineage>
</organism>
<dbReference type="AlphaFoldDB" id="A0A936TG27"/>
<keyword evidence="8 14" id="KW-0547">Nucleotide-binding</keyword>
<evidence type="ECO:0000256" key="4">
    <source>
        <dbReference type="ARBA" id="ARBA00007008"/>
    </source>
</evidence>
<dbReference type="Pfam" id="PF01583">
    <property type="entry name" value="APS_kinase"/>
    <property type="match status" value="1"/>
</dbReference>
<evidence type="ECO:0000256" key="15">
    <source>
        <dbReference type="RuleBase" id="RU004347"/>
    </source>
</evidence>
<sequence length="207" mass="21878">MTDDVTWHAGQIDADARAEALGHRGAVVWLTGLSGSGKSTLAVEVERRLVVSGRPSFILDGDNVRHGLCADLGFSEVDRRENIRRVGEVALLMAEAAQVVLVPLISPYRSGRDAVRARAELAGVPFREVWVATPLAECEARDPKGLYAKARAGEISNFTGIDDPYEEPLQPELVVGGAAASLATSGASSEMASTLDEQADAIIALLG</sequence>
<comment type="function">
    <text evidence="2 14 15">Catalyzes the synthesis of activated sulfate.</text>
</comment>
<name>A0A936TG27_9ACTN</name>
<dbReference type="CDD" id="cd02027">
    <property type="entry name" value="APSK"/>
    <property type="match status" value="1"/>
</dbReference>
<evidence type="ECO:0000256" key="11">
    <source>
        <dbReference type="ARBA" id="ARBA00029724"/>
    </source>
</evidence>
<evidence type="ECO:0000313" key="18">
    <source>
        <dbReference type="Proteomes" id="UP000727993"/>
    </source>
</evidence>
<dbReference type="GO" id="GO:0070814">
    <property type="term" value="P:hydrogen sulfide biosynthetic process"/>
    <property type="evidence" value="ECO:0007669"/>
    <property type="project" value="UniProtKB-UniRule"/>
</dbReference>
<dbReference type="GO" id="GO:0005524">
    <property type="term" value="F:ATP binding"/>
    <property type="evidence" value="ECO:0007669"/>
    <property type="project" value="UniProtKB-UniRule"/>
</dbReference>
<evidence type="ECO:0000256" key="9">
    <source>
        <dbReference type="ARBA" id="ARBA00022777"/>
    </source>
</evidence>
<comment type="catalytic activity">
    <reaction evidence="1 14 15">
        <text>adenosine 5'-phosphosulfate + ATP = 3'-phosphoadenylyl sulfate + ADP + H(+)</text>
        <dbReference type="Rhea" id="RHEA:24152"/>
        <dbReference type="ChEBI" id="CHEBI:15378"/>
        <dbReference type="ChEBI" id="CHEBI:30616"/>
        <dbReference type="ChEBI" id="CHEBI:58243"/>
        <dbReference type="ChEBI" id="CHEBI:58339"/>
        <dbReference type="ChEBI" id="CHEBI:456216"/>
        <dbReference type="EC" id="2.7.1.25"/>
    </reaction>
</comment>
<evidence type="ECO:0000256" key="1">
    <source>
        <dbReference type="ARBA" id="ARBA00001823"/>
    </source>
</evidence>
<protein>
    <recommendedName>
        <fullName evidence="6 14">Adenylyl-sulfate kinase</fullName>
        <ecNumber evidence="5 14">2.7.1.25</ecNumber>
    </recommendedName>
    <alternativeName>
        <fullName evidence="12 14">APS kinase</fullName>
    </alternativeName>
    <alternativeName>
        <fullName evidence="13 14">ATP adenosine-5'-phosphosulfate 3'-phosphotransferase</fullName>
    </alternativeName>
    <alternativeName>
        <fullName evidence="11 14">Adenosine-5'-phosphosulfate kinase</fullName>
    </alternativeName>
</protein>
<evidence type="ECO:0000313" key="17">
    <source>
        <dbReference type="EMBL" id="MBK9298677.1"/>
    </source>
</evidence>
<dbReference type="PANTHER" id="PTHR11055:SF63">
    <property type="entry name" value="ADENYLYL-SULFATE KINASE 1, CHLOROPLASTIC"/>
    <property type="match status" value="1"/>
</dbReference>
<dbReference type="NCBIfam" id="NF003013">
    <property type="entry name" value="PRK03846.1"/>
    <property type="match status" value="1"/>
</dbReference>
<evidence type="ECO:0000256" key="14">
    <source>
        <dbReference type="HAMAP-Rule" id="MF_00065"/>
    </source>
</evidence>
<dbReference type="GO" id="GO:0000103">
    <property type="term" value="P:sulfate assimilation"/>
    <property type="evidence" value="ECO:0007669"/>
    <property type="project" value="UniProtKB-UniRule"/>
</dbReference>
<keyword evidence="10 14" id="KW-0067">ATP-binding</keyword>
<dbReference type="InterPro" id="IPR059117">
    <property type="entry name" value="APS_kinase_dom"/>
</dbReference>
<evidence type="ECO:0000256" key="5">
    <source>
        <dbReference type="ARBA" id="ARBA00012121"/>
    </source>
</evidence>
<comment type="pathway">
    <text evidence="3 14 15">Sulfur metabolism; hydrogen sulfide biosynthesis; sulfite from sulfate: step 2/3.</text>
</comment>
<keyword evidence="9 14" id="KW-0418">Kinase</keyword>
<accession>A0A936TG27</accession>
<evidence type="ECO:0000256" key="7">
    <source>
        <dbReference type="ARBA" id="ARBA00022679"/>
    </source>
</evidence>
<dbReference type="InterPro" id="IPR027417">
    <property type="entry name" value="P-loop_NTPase"/>
</dbReference>
<dbReference type="EMBL" id="JADJZA010000010">
    <property type="protein sequence ID" value="MBK9298677.1"/>
    <property type="molecule type" value="Genomic_DNA"/>
</dbReference>
<dbReference type="Proteomes" id="UP000727993">
    <property type="component" value="Unassembled WGS sequence"/>
</dbReference>
<evidence type="ECO:0000256" key="10">
    <source>
        <dbReference type="ARBA" id="ARBA00022840"/>
    </source>
</evidence>
<evidence type="ECO:0000256" key="13">
    <source>
        <dbReference type="ARBA" id="ARBA00031464"/>
    </source>
</evidence>
<gene>
    <name evidence="14 17" type="primary">cysC</name>
    <name evidence="17" type="ORF">IPN02_17990</name>
</gene>
<feature type="domain" description="APS kinase" evidence="16">
    <location>
        <begin position="24"/>
        <end position="175"/>
    </location>
</feature>
<dbReference type="GO" id="GO:0004020">
    <property type="term" value="F:adenylylsulfate kinase activity"/>
    <property type="evidence" value="ECO:0007669"/>
    <property type="project" value="UniProtKB-UniRule"/>
</dbReference>
<keyword evidence="7 14" id="KW-0808">Transferase</keyword>
<reference evidence="17 18" key="1">
    <citation type="submission" date="2020-10" db="EMBL/GenBank/DDBJ databases">
        <title>Connecting structure to function with the recovery of over 1000 high-quality activated sludge metagenome-assembled genomes encoding full-length rRNA genes using long-read sequencing.</title>
        <authorList>
            <person name="Singleton C.M."/>
            <person name="Petriglieri F."/>
            <person name="Kristensen J.M."/>
            <person name="Kirkegaard R.H."/>
            <person name="Michaelsen T.Y."/>
            <person name="Andersen M.H."/>
            <person name="Karst S.M."/>
            <person name="Dueholm M.S."/>
            <person name="Nielsen P.H."/>
            <person name="Albertsen M."/>
        </authorList>
    </citation>
    <scope>NUCLEOTIDE SEQUENCE [LARGE SCALE GENOMIC DNA]</scope>
    <source>
        <strain evidence="17">Lyne_18-Q3-R50-59_MAXAC.006</strain>
    </source>
</reference>
<dbReference type="SUPFAM" id="SSF52540">
    <property type="entry name" value="P-loop containing nucleoside triphosphate hydrolases"/>
    <property type="match status" value="1"/>
</dbReference>
<dbReference type="InterPro" id="IPR002891">
    <property type="entry name" value="APS"/>
</dbReference>
<dbReference type="HAMAP" id="MF_00065">
    <property type="entry name" value="Adenylyl_sulf_kinase"/>
    <property type="match status" value="1"/>
</dbReference>
<dbReference type="PANTHER" id="PTHR11055">
    <property type="entry name" value="BIFUNCTIONAL 3'-PHOSPHOADENOSINE 5'-PHOSPHOSULFATE SYNTHASE"/>
    <property type="match status" value="1"/>
</dbReference>
<evidence type="ECO:0000256" key="2">
    <source>
        <dbReference type="ARBA" id="ARBA00002632"/>
    </source>
</evidence>
<keyword evidence="14" id="KW-0597">Phosphoprotein</keyword>
<dbReference type="NCBIfam" id="TIGR00455">
    <property type="entry name" value="apsK"/>
    <property type="match status" value="1"/>
</dbReference>
<evidence type="ECO:0000256" key="8">
    <source>
        <dbReference type="ARBA" id="ARBA00022741"/>
    </source>
</evidence>
<comment type="similarity">
    <text evidence="4 14 15">Belongs to the APS kinase family.</text>
</comment>
<comment type="caution">
    <text evidence="17">The sequence shown here is derived from an EMBL/GenBank/DDBJ whole genome shotgun (WGS) entry which is preliminary data.</text>
</comment>
<evidence type="ECO:0000259" key="16">
    <source>
        <dbReference type="Pfam" id="PF01583"/>
    </source>
</evidence>
<feature type="active site" description="Phosphoserine intermediate" evidence="14">
    <location>
        <position position="106"/>
    </location>
</feature>
<evidence type="ECO:0000256" key="3">
    <source>
        <dbReference type="ARBA" id="ARBA00004806"/>
    </source>
</evidence>
<dbReference type="Gene3D" id="3.40.50.300">
    <property type="entry name" value="P-loop containing nucleotide triphosphate hydrolases"/>
    <property type="match status" value="1"/>
</dbReference>
<evidence type="ECO:0000256" key="12">
    <source>
        <dbReference type="ARBA" id="ARBA00031393"/>
    </source>
</evidence>
<evidence type="ECO:0000256" key="6">
    <source>
        <dbReference type="ARBA" id="ARBA00018163"/>
    </source>
</evidence>
<dbReference type="EC" id="2.7.1.25" evidence="5 14"/>